<dbReference type="NCBIfam" id="TIGR03135">
    <property type="entry name" value="malonate_mdcG"/>
    <property type="match status" value="1"/>
</dbReference>
<keyword evidence="1 5" id="KW-0808">Transferase</keyword>
<dbReference type="InterPro" id="IPR017557">
    <property type="entry name" value="Holo-ACP_synthase"/>
</dbReference>
<comment type="caution">
    <text evidence="5">The sequence shown here is derived from an EMBL/GenBank/DDBJ whole genome shotgun (WGS) entry which is preliminary data.</text>
</comment>
<dbReference type="InterPro" id="IPR048903">
    <property type="entry name" value="MdcG_N"/>
</dbReference>
<dbReference type="EMBL" id="QJJK01000005">
    <property type="protein sequence ID" value="PXW58708.1"/>
    <property type="molecule type" value="Genomic_DNA"/>
</dbReference>
<evidence type="ECO:0000256" key="1">
    <source>
        <dbReference type="ARBA" id="ARBA00022679"/>
    </source>
</evidence>
<dbReference type="RefSeq" id="WP_110374799.1">
    <property type="nucleotide sequence ID" value="NZ_JAHBRY010000001.1"/>
</dbReference>
<dbReference type="OrthoDB" id="5498803at2"/>
<organism evidence="5 6">
    <name type="scientific">Chelatococcus asaccharovorans</name>
    <dbReference type="NCBI Taxonomy" id="28210"/>
    <lineage>
        <taxon>Bacteria</taxon>
        <taxon>Pseudomonadati</taxon>
        <taxon>Pseudomonadota</taxon>
        <taxon>Alphaproteobacteria</taxon>
        <taxon>Hyphomicrobiales</taxon>
        <taxon>Chelatococcaceae</taxon>
        <taxon>Chelatococcus</taxon>
    </lineage>
</organism>
<dbReference type="Pfam" id="PF10620">
    <property type="entry name" value="MdcG"/>
    <property type="match status" value="1"/>
</dbReference>
<feature type="domain" description="Phosphoribosyl-dephospho-CoA transferase MdcG N-terminal" evidence="4">
    <location>
        <begin position="3"/>
        <end position="82"/>
    </location>
</feature>
<evidence type="ECO:0000259" key="3">
    <source>
        <dbReference type="Pfam" id="PF10620"/>
    </source>
</evidence>
<feature type="domain" description="Phosphoribosyl-dephospho-CoA transferase MdcG C-terminal" evidence="3">
    <location>
        <begin position="86"/>
        <end position="203"/>
    </location>
</feature>
<dbReference type="Pfam" id="PF20866">
    <property type="entry name" value="MdcG_N"/>
    <property type="match status" value="1"/>
</dbReference>
<keyword evidence="6" id="KW-1185">Reference proteome</keyword>
<accession>A0A2V3UHZ2</accession>
<reference evidence="5 6" key="1">
    <citation type="submission" date="2018-05" db="EMBL/GenBank/DDBJ databases">
        <title>Genomic Encyclopedia of Type Strains, Phase IV (KMG-IV): sequencing the most valuable type-strain genomes for metagenomic binning, comparative biology and taxonomic classification.</title>
        <authorList>
            <person name="Goeker M."/>
        </authorList>
    </citation>
    <scope>NUCLEOTIDE SEQUENCE [LARGE SCALE GENOMIC DNA]</scope>
    <source>
        <strain evidence="5 6">DSM 6462</strain>
    </source>
</reference>
<dbReference type="AlphaFoldDB" id="A0A2V3UHZ2"/>
<dbReference type="GO" id="GO:0016779">
    <property type="term" value="F:nucleotidyltransferase activity"/>
    <property type="evidence" value="ECO:0007669"/>
    <property type="project" value="UniProtKB-KW"/>
</dbReference>
<evidence type="ECO:0000313" key="5">
    <source>
        <dbReference type="EMBL" id="PXW58708.1"/>
    </source>
</evidence>
<evidence type="ECO:0000313" key="6">
    <source>
        <dbReference type="Proteomes" id="UP000248021"/>
    </source>
</evidence>
<gene>
    <name evidence="5" type="ORF">C7450_10554</name>
</gene>
<evidence type="ECO:0000259" key="4">
    <source>
        <dbReference type="Pfam" id="PF20866"/>
    </source>
</evidence>
<proteinExistence type="predicted"/>
<evidence type="ECO:0000256" key="2">
    <source>
        <dbReference type="ARBA" id="ARBA00022695"/>
    </source>
</evidence>
<protein>
    <submittedName>
        <fullName evidence="5">Phosphoribosyl-dephospho-CoA transferase</fullName>
    </submittedName>
</protein>
<dbReference type="InterPro" id="IPR049180">
    <property type="entry name" value="MdcG_C"/>
</dbReference>
<sequence length="214" mass="23157">MNRHDLVYVSPVAWQALIRARAEFPADPIVQAWVDRGWPLVSRRSDAGEPPGVPLGLPLPPSAGKKRLSFLMRHEDVVAALPAPSLASAARAAPALWEPTLLRLGRLASHNGAEARVFGSLALQFVTGLQYLTDRSDLDFALHVSRDTPLRALAKVIADLEVDAPMRLDGEFIRGGSAVNWRELHAGAREVLVKTPAGVSLLDADEFISGRLPT</sequence>
<dbReference type="Proteomes" id="UP000248021">
    <property type="component" value="Unassembled WGS sequence"/>
</dbReference>
<keyword evidence="2" id="KW-0548">Nucleotidyltransferase</keyword>
<name>A0A2V3UHZ2_9HYPH</name>